<feature type="compositionally biased region" description="Low complexity" evidence="3">
    <location>
        <begin position="192"/>
        <end position="210"/>
    </location>
</feature>
<evidence type="ECO:0000256" key="1">
    <source>
        <dbReference type="ARBA" id="ARBA00023157"/>
    </source>
</evidence>
<gene>
    <name evidence="4" type="ORF">OFUS_LOCUS9966</name>
</gene>
<dbReference type="PROSITE" id="PS00135">
    <property type="entry name" value="TRYPSIN_SER"/>
    <property type="match status" value="1"/>
</dbReference>
<comment type="caution">
    <text evidence="4">The sequence shown here is derived from an EMBL/GenBank/DDBJ whole genome shotgun (WGS) entry which is preliminary data.</text>
</comment>
<dbReference type="OrthoDB" id="6052809at2759"/>
<dbReference type="GO" id="GO:0004252">
    <property type="term" value="F:serine-type endopeptidase activity"/>
    <property type="evidence" value="ECO:0007669"/>
    <property type="project" value="InterPro"/>
</dbReference>
<dbReference type="AlphaFoldDB" id="A0A8J1XH05"/>
<protein>
    <submittedName>
        <fullName evidence="4">Uncharacterized protein</fullName>
    </submittedName>
</protein>
<feature type="non-terminal residue" evidence="4">
    <location>
        <position position="320"/>
    </location>
</feature>
<dbReference type="PANTHER" id="PTHR24256">
    <property type="entry name" value="TRYPTASE-RELATED"/>
    <property type="match status" value="1"/>
</dbReference>
<dbReference type="PROSITE" id="PS50240">
    <property type="entry name" value="TRYPSIN_DOM"/>
    <property type="match status" value="1"/>
</dbReference>
<evidence type="ECO:0000313" key="5">
    <source>
        <dbReference type="Proteomes" id="UP000749559"/>
    </source>
</evidence>
<evidence type="ECO:0000256" key="3">
    <source>
        <dbReference type="SAM" id="MobiDB-lite"/>
    </source>
</evidence>
<keyword evidence="1" id="KW-1015">Disulfide bond</keyword>
<proteinExistence type="inferred from homology"/>
<dbReference type="InterPro" id="IPR009003">
    <property type="entry name" value="Peptidase_S1_PA"/>
</dbReference>
<dbReference type="Pfam" id="PF00089">
    <property type="entry name" value="Trypsin"/>
    <property type="match status" value="1"/>
</dbReference>
<dbReference type="InterPro" id="IPR001254">
    <property type="entry name" value="Trypsin_dom"/>
</dbReference>
<dbReference type="GO" id="GO:0006508">
    <property type="term" value="P:proteolysis"/>
    <property type="evidence" value="ECO:0007669"/>
    <property type="project" value="InterPro"/>
</dbReference>
<accession>A0A8J1XH05</accession>
<reference evidence="4" key="1">
    <citation type="submission" date="2022-03" db="EMBL/GenBank/DDBJ databases">
        <authorList>
            <person name="Martin C."/>
        </authorList>
    </citation>
    <scope>NUCLEOTIDE SEQUENCE</scope>
</reference>
<comment type="similarity">
    <text evidence="2">Belongs to the peptidase S1 family. CLIP subfamily.</text>
</comment>
<dbReference type="InterPro" id="IPR051487">
    <property type="entry name" value="Ser/Thr_Proteases_Immune/Dev"/>
</dbReference>
<dbReference type="EMBL" id="CAIIXF020000005">
    <property type="protein sequence ID" value="CAH1783645.1"/>
    <property type="molecule type" value="Genomic_DNA"/>
</dbReference>
<sequence>GQCRSTFTDKTMRRLFHLKGIKVTADTICAGGINSDTCKGDSGGPLMSNFQGDWMVYGLVKSGSPQCGLGDIPGLYTSVIHNLKWINSITGPIQNGATNPKGSNVCHRPACVKEWNVIIIADLTTDADISEYPIEAFIMQLGIAPTKVQLGIVAITDDAHDIITISREFGIYKITEAVRNFTRTKDSDKKGPNLPTTTNNETTPNPDNGTKAPKRTVSPKPQTTHKEMINKAFKLADEQLKNNVRPRGNVKNSIIYMTASCSIENFKAGYPTSTTTRTIYTRTMWYDPDFHYGQCQDLMIYKDYINVQRNSEMLSRMHCS</sequence>
<dbReference type="InterPro" id="IPR043504">
    <property type="entry name" value="Peptidase_S1_PA_chymotrypsin"/>
</dbReference>
<dbReference type="Gene3D" id="2.40.10.10">
    <property type="entry name" value="Trypsin-like serine proteases"/>
    <property type="match status" value="1"/>
</dbReference>
<dbReference type="SUPFAM" id="SSF50494">
    <property type="entry name" value="Trypsin-like serine proteases"/>
    <property type="match status" value="1"/>
</dbReference>
<dbReference type="InterPro" id="IPR033116">
    <property type="entry name" value="TRYPSIN_SER"/>
</dbReference>
<feature type="region of interest" description="Disordered" evidence="3">
    <location>
        <begin position="183"/>
        <end position="223"/>
    </location>
</feature>
<name>A0A8J1XH05_OWEFU</name>
<dbReference type="Proteomes" id="UP000749559">
    <property type="component" value="Unassembled WGS sequence"/>
</dbReference>
<evidence type="ECO:0000256" key="2">
    <source>
        <dbReference type="ARBA" id="ARBA00024195"/>
    </source>
</evidence>
<organism evidence="4 5">
    <name type="scientific">Owenia fusiformis</name>
    <name type="common">Polychaete worm</name>
    <dbReference type="NCBI Taxonomy" id="6347"/>
    <lineage>
        <taxon>Eukaryota</taxon>
        <taxon>Metazoa</taxon>
        <taxon>Spiralia</taxon>
        <taxon>Lophotrochozoa</taxon>
        <taxon>Annelida</taxon>
        <taxon>Polychaeta</taxon>
        <taxon>Sedentaria</taxon>
        <taxon>Canalipalpata</taxon>
        <taxon>Sabellida</taxon>
        <taxon>Oweniida</taxon>
        <taxon>Oweniidae</taxon>
        <taxon>Owenia</taxon>
    </lineage>
</organism>
<evidence type="ECO:0000313" key="4">
    <source>
        <dbReference type="EMBL" id="CAH1783645.1"/>
    </source>
</evidence>
<keyword evidence="5" id="KW-1185">Reference proteome</keyword>